<reference evidence="3 4" key="1">
    <citation type="journal article" date="2019" name="Sci. Rep.">
        <title>Nanopore sequencing improves the draft genome of the human pathogenic amoeba Naegleria fowleri.</title>
        <authorList>
            <person name="Liechti N."/>
            <person name="Schurch N."/>
            <person name="Bruggmann R."/>
            <person name="Wittwer M."/>
        </authorList>
    </citation>
    <scope>NUCLEOTIDE SEQUENCE [LARGE SCALE GENOMIC DNA]</scope>
    <source>
        <strain evidence="3 4">ATCC 30894</strain>
    </source>
</reference>
<dbReference type="VEuPathDB" id="AmoebaDB:NF0066580"/>
<sequence length="660" mass="76448">MTIKSASTTTTPSNHNNNTNNNNNNSNKRNYGQAIFRSSGSSQDLHKDSQQRCSVSLPAITSSKRLSTSTAAASSARNKRTSNGNTTSSSSSMNNTTNANNTCSYSVVYRNGSSRSNQSSRATSRASRDDSTPSSGRNSEDFNSTESMNLVLDQEATVLDEDTLQFISLMKKDLAVLHKKLYEYKADERGQRLSLDDFSNVSQCIFHHDSFKTRYYLLEMLVEKIVELQHHLLQKTDRLIPVSKRFKVNNVCVSSKLQKFIEVTDRIMDVVEQSRNSKVQTFQKETQTSDVTHKKSNSDSLLTGSTFVEWNDTSNEKELLEKQKIELEEEKSSLSTSVSNLTEKLYQTALEKTALEEKLKASTLKYESTISNLNSQIENLKQSIAYMSTEKSSLTEKLNAQQGALHETVNDLNLQLRQGMERIQQLEEHIGRKEKEIEQLRKENELTRKEDDLQEKYSNLLKYNTQLEKDYKDMLEECNHVKESSSKNESLYANAMEALREMQESHKRLTQEFTLKNDTKKLQYKLEMAEKIAMQKEFQYEELVKEYQILSIELGINQKQNENLKEQLKVMQRENQRLIKQEQVESDSQQEIVLIRKDYEEKLKSMNEKIKELQFNHMMQLQSLNDTFIQERKMMQRKADKFKQRCDLLEARLNELEQQK</sequence>
<dbReference type="RefSeq" id="XP_044561173.1">
    <property type="nucleotide sequence ID" value="XM_044707764.1"/>
</dbReference>
<evidence type="ECO:0000313" key="3">
    <source>
        <dbReference type="EMBL" id="KAF0976460.1"/>
    </source>
</evidence>
<accession>A0A6A5BRM3</accession>
<name>A0A6A5BRM3_NAEFO</name>
<dbReference type="EMBL" id="VFQX01000037">
    <property type="protein sequence ID" value="KAF0976460.1"/>
    <property type="molecule type" value="Genomic_DNA"/>
</dbReference>
<keyword evidence="1" id="KW-0175">Coiled coil</keyword>
<feature type="compositionally biased region" description="Low complexity" evidence="2">
    <location>
        <begin position="7"/>
        <end position="27"/>
    </location>
</feature>
<evidence type="ECO:0000313" key="4">
    <source>
        <dbReference type="Proteomes" id="UP000444721"/>
    </source>
</evidence>
<dbReference type="Proteomes" id="UP000444721">
    <property type="component" value="Unassembled WGS sequence"/>
</dbReference>
<organism evidence="3 4">
    <name type="scientific">Naegleria fowleri</name>
    <name type="common">Brain eating amoeba</name>
    <dbReference type="NCBI Taxonomy" id="5763"/>
    <lineage>
        <taxon>Eukaryota</taxon>
        <taxon>Discoba</taxon>
        <taxon>Heterolobosea</taxon>
        <taxon>Tetramitia</taxon>
        <taxon>Eutetramitia</taxon>
        <taxon>Vahlkampfiidae</taxon>
        <taxon>Naegleria</taxon>
    </lineage>
</organism>
<dbReference type="GeneID" id="68111577"/>
<gene>
    <name evidence="3" type="ORF">FDP41_004359</name>
</gene>
<feature type="coiled-coil region" evidence="1">
    <location>
        <begin position="310"/>
        <end position="512"/>
    </location>
</feature>
<dbReference type="OrthoDB" id="10395751at2759"/>
<proteinExistence type="predicted"/>
<feature type="coiled-coil region" evidence="1">
    <location>
        <begin position="554"/>
        <end position="659"/>
    </location>
</feature>
<feature type="compositionally biased region" description="Low complexity" evidence="2">
    <location>
        <begin position="61"/>
        <end position="125"/>
    </location>
</feature>
<dbReference type="VEuPathDB" id="AmoebaDB:FDP41_004359"/>
<dbReference type="OMA" id="VPHINDQ"/>
<protein>
    <submittedName>
        <fullName evidence="3">Uncharacterized protein</fullName>
    </submittedName>
</protein>
<evidence type="ECO:0000256" key="2">
    <source>
        <dbReference type="SAM" id="MobiDB-lite"/>
    </source>
</evidence>
<feature type="compositionally biased region" description="Polar residues" evidence="2">
    <location>
        <begin position="133"/>
        <end position="147"/>
    </location>
</feature>
<dbReference type="VEuPathDB" id="AmoebaDB:NF0066590"/>
<dbReference type="AlphaFoldDB" id="A0A6A5BRM3"/>
<keyword evidence="4" id="KW-1185">Reference proteome</keyword>
<feature type="region of interest" description="Disordered" evidence="2">
    <location>
        <begin position="1"/>
        <end position="147"/>
    </location>
</feature>
<comment type="caution">
    <text evidence="3">The sequence shown here is derived from an EMBL/GenBank/DDBJ whole genome shotgun (WGS) entry which is preliminary data.</text>
</comment>
<dbReference type="VEuPathDB" id="AmoebaDB:NfTy_084080"/>
<evidence type="ECO:0000256" key="1">
    <source>
        <dbReference type="SAM" id="Coils"/>
    </source>
</evidence>